<feature type="compositionally biased region" description="Polar residues" evidence="1">
    <location>
        <begin position="84"/>
        <end position="101"/>
    </location>
</feature>
<proteinExistence type="predicted"/>
<evidence type="ECO:0000256" key="1">
    <source>
        <dbReference type="SAM" id="MobiDB-lite"/>
    </source>
</evidence>
<evidence type="ECO:0000313" key="3">
    <source>
        <dbReference type="Proteomes" id="UP000765338"/>
    </source>
</evidence>
<dbReference type="RefSeq" id="WP_182041682.1">
    <property type="nucleotide sequence ID" value="NZ_PDLY01000006.1"/>
</dbReference>
<gene>
    <name evidence="2" type="ORF">CPA56_09000</name>
</gene>
<reference evidence="2 3" key="1">
    <citation type="submission" date="2017-10" db="EMBL/GenBank/DDBJ databases">
        <authorList>
            <person name="Jakob F."/>
        </authorList>
    </citation>
    <scope>NUCLEOTIDE SEQUENCE [LARGE SCALE GENOMIC DNA]</scope>
    <source>
        <strain evidence="2 3">TMW 2.1889</strain>
    </source>
</reference>
<feature type="region of interest" description="Disordered" evidence="1">
    <location>
        <begin position="63"/>
        <end position="108"/>
    </location>
</feature>
<dbReference type="EMBL" id="PDLY01000006">
    <property type="protein sequence ID" value="MBA5728104.1"/>
    <property type="molecule type" value="Genomic_DNA"/>
</dbReference>
<protein>
    <submittedName>
        <fullName evidence="2">Uncharacterized protein</fullName>
    </submittedName>
</protein>
<organism evidence="2 3">
    <name type="scientific">Bombella mellum</name>
    <dbReference type="NCBI Taxonomy" id="2039288"/>
    <lineage>
        <taxon>Bacteria</taxon>
        <taxon>Pseudomonadati</taxon>
        <taxon>Pseudomonadota</taxon>
        <taxon>Alphaproteobacteria</taxon>
        <taxon>Acetobacterales</taxon>
        <taxon>Acetobacteraceae</taxon>
        <taxon>Bombella</taxon>
    </lineage>
</organism>
<dbReference type="Proteomes" id="UP000765338">
    <property type="component" value="Unassembled WGS sequence"/>
</dbReference>
<accession>A0ABR5ZUV4</accession>
<name>A0ABR5ZUV4_9PROT</name>
<feature type="region of interest" description="Disordered" evidence="1">
    <location>
        <begin position="142"/>
        <end position="174"/>
    </location>
</feature>
<feature type="compositionally biased region" description="Low complexity" evidence="1">
    <location>
        <begin position="146"/>
        <end position="169"/>
    </location>
</feature>
<comment type="caution">
    <text evidence="2">The sequence shown here is derived from an EMBL/GenBank/DDBJ whole genome shotgun (WGS) entry which is preliminary data.</text>
</comment>
<evidence type="ECO:0000313" key="2">
    <source>
        <dbReference type="EMBL" id="MBA5728104.1"/>
    </source>
</evidence>
<keyword evidence="3" id="KW-1185">Reference proteome</keyword>
<sequence>MGGISERYVGLVCLMLGVGGFGSMMSVAHAQTTDPAQLDALARVQDSQDQRRAALEAAQQQLMRQQAMQQPPPQRQETQRRQVSGGTVSRTVSERSSQGQTDGADDRRDKLEQELKDQQLRLELIQKETQLAQQQAEFAQKRAEFAQQQAGVGGAAAQQGGAKPSGQQASSRPGLLPQIMQLNQTLHTLFSKGGTQADPPAAY</sequence>